<dbReference type="EMBL" id="SHKM01000002">
    <property type="protein sequence ID" value="RZT76853.1"/>
    <property type="molecule type" value="Genomic_DNA"/>
</dbReference>
<dbReference type="CDD" id="cd03814">
    <property type="entry name" value="GT4-like"/>
    <property type="match status" value="1"/>
</dbReference>
<organism evidence="2 3">
    <name type="scientific">Azospira oryzae</name>
    <dbReference type="NCBI Taxonomy" id="146939"/>
    <lineage>
        <taxon>Bacteria</taxon>
        <taxon>Pseudomonadati</taxon>
        <taxon>Pseudomonadota</taxon>
        <taxon>Betaproteobacteria</taxon>
        <taxon>Rhodocyclales</taxon>
        <taxon>Rhodocyclaceae</taxon>
        <taxon>Azospira</taxon>
    </lineage>
</organism>
<keyword evidence="3" id="KW-1185">Reference proteome</keyword>
<dbReference type="InterPro" id="IPR028098">
    <property type="entry name" value="Glyco_trans_4-like_N"/>
</dbReference>
<dbReference type="PANTHER" id="PTHR45947">
    <property type="entry name" value="SULFOQUINOVOSYL TRANSFERASE SQD2"/>
    <property type="match status" value="1"/>
</dbReference>
<protein>
    <submittedName>
        <fullName evidence="2">Glycosyltransferase involved in cell wall biosynthesis</fullName>
    </submittedName>
</protein>
<accession>A0ABY0INP5</accession>
<feature type="domain" description="Glycosyltransferase subfamily 4-like N-terminal" evidence="1">
    <location>
        <begin position="37"/>
        <end position="205"/>
    </location>
</feature>
<sequence>MGSMHEDDLPPLCVHDYAPSQPQLRIAVVTETYPPEVNGVAMTLSRMVDGLIRRGHRIQLVRPRQHAQERPASGHALEEVLAAGVPIPSYAGLKLGLPAKRALTRLWSLQRPDVVHVVTEGPLGSSAIAAARKLRLPVTSDFHTNFHAYSHHYGMGWLKRPIAAYLRRFHNKTDATFVPTGQLARELGDNGYDNLQVVARGVDTALFHPERRSAELRRSWGATDNSLVVLSVGRMAPEKNLNLVLEAFAAIQARQPEARLVFVGDGPVRAGLQARHPQHVFAGMRSGSDLASHYASGDLFLFPSLTETFGNVTQEALASGLPVVAYDYAAASELIVPGRNGLLAPAGDATAFVAAAREAAEPNTLRVLRNHARMSVVGNDWEHIHDAFAAALGQAVRSHERRYQAATAIVMAPD</sequence>
<dbReference type="SUPFAM" id="SSF53756">
    <property type="entry name" value="UDP-Glycosyltransferase/glycogen phosphorylase"/>
    <property type="match status" value="1"/>
</dbReference>
<evidence type="ECO:0000313" key="3">
    <source>
        <dbReference type="Proteomes" id="UP000292136"/>
    </source>
</evidence>
<dbReference type="InterPro" id="IPR050194">
    <property type="entry name" value="Glycosyltransferase_grp1"/>
</dbReference>
<dbReference type="Proteomes" id="UP000292136">
    <property type="component" value="Unassembled WGS sequence"/>
</dbReference>
<comment type="caution">
    <text evidence="2">The sequence shown here is derived from an EMBL/GenBank/DDBJ whole genome shotgun (WGS) entry which is preliminary data.</text>
</comment>
<evidence type="ECO:0000259" key="1">
    <source>
        <dbReference type="Pfam" id="PF13439"/>
    </source>
</evidence>
<evidence type="ECO:0000313" key="2">
    <source>
        <dbReference type="EMBL" id="RZT76853.1"/>
    </source>
</evidence>
<reference evidence="2 3" key="1">
    <citation type="submission" date="2019-02" db="EMBL/GenBank/DDBJ databases">
        <title>Genomic Encyclopedia of Type Strains, Phase IV (KMG-IV): sequencing the most valuable type-strain genomes for metagenomic binning, comparative biology and taxonomic classification.</title>
        <authorList>
            <person name="Goeker M."/>
        </authorList>
    </citation>
    <scope>NUCLEOTIDE SEQUENCE [LARGE SCALE GENOMIC DNA]</scope>
    <source>
        <strain evidence="2 3">DSM 21223</strain>
    </source>
</reference>
<dbReference type="Gene3D" id="3.40.50.2000">
    <property type="entry name" value="Glycogen Phosphorylase B"/>
    <property type="match status" value="2"/>
</dbReference>
<dbReference type="Pfam" id="PF13439">
    <property type="entry name" value="Glyco_transf_4"/>
    <property type="match status" value="1"/>
</dbReference>
<dbReference type="Pfam" id="PF13692">
    <property type="entry name" value="Glyco_trans_1_4"/>
    <property type="match status" value="1"/>
</dbReference>
<dbReference type="PANTHER" id="PTHR45947:SF3">
    <property type="entry name" value="SULFOQUINOVOSYL TRANSFERASE SQD2"/>
    <property type="match status" value="1"/>
</dbReference>
<proteinExistence type="predicted"/>
<gene>
    <name evidence="2" type="ORF">EV678_2737</name>
</gene>
<name>A0ABY0INP5_9RHOO</name>